<dbReference type="AlphaFoldDB" id="A0A9N9NSY7"/>
<comment type="caution">
    <text evidence="1">The sequence shown here is derived from an EMBL/GenBank/DDBJ whole genome shotgun (WGS) entry which is preliminary data.</text>
</comment>
<reference evidence="1" key="1">
    <citation type="submission" date="2021-06" db="EMBL/GenBank/DDBJ databases">
        <authorList>
            <person name="Kallberg Y."/>
            <person name="Tangrot J."/>
            <person name="Rosling A."/>
        </authorList>
    </citation>
    <scope>NUCLEOTIDE SEQUENCE</scope>
    <source>
        <strain evidence="1">CL551</strain>
    </source>
</reference>
<evidence type="ECO:0000313" key="2">
    <source>
        <dbReference type="Proteomes" id="UP000789342"/>
    </source>
</evidence>
<dbReference type="EMBL" id="CAJVPV010039283">
    <property type="protein sequence ID" value="CAG8758125.1"/>
    <property type="molecule type" value="Genomic_DNA"/>
</dbReference>
<protein>
    <submittedName>
        <fullName evidence="1">1354_t:CDS:1</fullName>
    </submittedName>
</protein>
<gene>
    <name evidence="1" type="ORF">AMORRO_LOCUS15734</name>
</gene>
<sequence length="237" mass="27156">LRSSELGEEVVTNNPDIVEEISRGSSEELTKCIESTCSKPRVNISYVSSDDEDDDDVGASTNQYETKLTKADNVEVVVKTEKRSLVSGLYVEVPPRKKIRSAYEPKDSEENANTEEDCLSELLNYDNVSDISEDVYIRFDLDNFVIYDDFEKEIAEIAPERESKLICWDGLIIDDNKELFCKGANYSTFSISGYGSKMSDVEIMIQSSINENVWYNLLQPQPLYQRLWESFLWKARM</sequence>
<organism evidence="1 2">
    <name type="scientific">Acaulospora morrowiae</name>
    <dbReference type="NCBI Taxonomy" id="94023"/>
    <lineage>
        <taxon>Eukaryota</taxon>
        <taxon>Fungi</taxon>
        <taxon>Fungi incertae sedis</taxon>
        <taxon>Mucoromycota</taxon>
        <taxon>Glomeromycotina</taxon>
        <taxon>Glomeromycetes</taxon>
        <taxon>Diversisporales</taxon>
        <taxon>Acaulosporaceae</taxon>
        <taxon>Acaulospora</taxon>
    </lineage>
</organism>
<feature type="non-terminal residue" evidence="1">
    <location>
        <position position="1"/>
    </location>
</feature>
<proteinExistence type="predicted"/>
<accession>A0A9N9NSY7</accession>
<dbReference type="Proteomes" id="UP000789342">
    <property type="component" value="Unassembled WGS sequence"/>
</dbReference>
<keyword evidence="2" id="KW-1185">Reference proteome</keyword>
<evidence type="ECO:0000313" key="1">
    <source>
        <dbReference type="EMBL" id="CAG8758125.1"/>
    </source>
</evidence>
<feature type="non-terminal residue" evidence="1">
    <location>
        <position position="237"/>
    </location>
</feature>
<name>A0A9N9NSY7_9GLOM</name>